<sequence>MQTTKATNAETPNRTISLSRTLAIVMAALVALTAAVILSVVWFMSAGTTRDLLVQSAHLGLEAVQTQIGSRFSPVEDQLAFLAREVGAGRLDPKDSPKFERVMTGALAATPQVRVLSFVKPNGDIIGVTQGPKGVFSYTDQVTSDNERAEIEEARRSGTPHWGPVYFVPDPAIRTSVTNLQQPANHNGEFAGVFRATITVDTMSDFLRQIAVSNPGATPFVLYGRDQVLAHPLMAAGHPLLSAEHRLPKLDELGDPFLAALWKEPAETFDDSDMEIRAVKLGDDGRVVLTREIRGYAPSPLIIGVEVPIEAVEKPVWDLLRAGIAGLAVLFVAIVIAWVVGRLIVRPVTSMAREVRAVGMLDFAALRPLPGSLFTELDEQAKAYNTMLTGLRWLETYVPKKLVRHLIGREDLASTQRTVTIMFTDVVDFTATAEKTSAGDVAALLNSHFDLLGHCIESEGGTIDKFIGDCVMAFWGAPDAQMDHADRAIRAARAIAKSIASDNAERRLKGLPPLRVRIGIHSGSVVAGNIGMTGRSAYTIVGDTVNACNRLEQLGKSIAPSEEVMILLSGETFGLVADDDRSDLAQLGKHCLAGRSEETEIYRLQTQ</sequence>
<dbReference type="SUPFAM" id="SSF55073">
    <property type="entry name" value="Nucleotide cyclase"/>
    <property type="match status" value="1"/>
</dbReference>
<evidence type="ECO:0000256" key="1">
    <source>
        <dbReference type="SAM" id="Phobius"/>
    </source>
</evidence>
<evidence type="ECO:0000313" key="4">
    <source>
        <dbReference type="Proteomes" id="UP001055460"/>
    </source>
</evidence>
<dbReference type="GO" id="GO:0004016">
    <property type="term" value="F:adenylate cyclase activity"/>
    <property type="evidence" value="ECO:0007669"/>
    <property type="project" value="UniProtKB-ARBA"/>
</dbReference>
<dbReference type="CDD" id="cd18773">
    <property type="entry name" value="PDC1_HK_sensor"/>
    <property type="match status" value="1"/>
</dbReference>
<geneLocation type="plasmid" evidence="3 4">
    <name>pA</name>
</geneLocation>
<keyword evidence="3" id="KW-0614">Plasmid</keyword>
<dbReference type="Gene3D" id="3.30.450.20">
    <property type="entry name" value="PAS domain"/>
    <property type="match status" value="1"/>
</dbReference>
<dbReference type="PANTHER" id="PTHR43081:SF1">
    <property type="entry name" value="ADENYLATE CYCLASE, TERMINAL-DIFFERENTIATION SPECIFIC"/>
    <property type="match status" value="1"/>
</dbReference>
<feature type="transmembrane region" description="Helical" evidence="1">
    <location>
        <begin position="324"/>
        <end position="345"/>
    </location>
</feature>
<dbReference type="PANTHER" id="PTHR43081">
    <property type="entry name" value="ADENYLATE CYCLASE, TERMINAL-DIFFERENTIATION SPECIFIC-RELATED"/>
    <property type="match status" value="1"/>
</dbReference>
<keyword evidence="1" id="KW-0812">Transmembrane</keyword>
<dbReference type="EMBL" id="CP098808">
    <property type="protein sequence ID" value="USJ26190.1"/>
    <property type="molecule type" value="Genomic_DNA"/>
</dbReference>
<keyword evidence="1" id="KW-0472">Membrane</keyword>
<dbReference type="Proteomes" id="UP001055460">
    <property type="component" value="Plasmid pA"/>
</dbReference>
<reference evidence="3" key="1">
    <citation type="submission" date="2022-06" db="EMBL/GenBank/DDBJ databases">
        <title>Physiological and biochemical characterization and genomic elucidation of a strain of the genus Ensifer adhaerens M8 that combines arsenic oxidation and chromium reduction.</title>
        <authorList>
            <person name="Li X."/>
            <person name="Yu c."/>
        </authorList>
    </citation>
    <scope>NUCLEOTIDE SEQUENCE</scope>
    <source>
        <strain evidence="3">M8</strain>
        <plasmid evidence="3">pA</plasmid>
    </source>
</reference>
<dbReference type="GO" id="GO:0009190">
    <property type="term" value="P:cyclic nucleotide biosynthetic process"/>
    <property type="evidence" value="ECO:0007669"/>
    <property type="project" value="InterPro"/>
</dbReference>
<proteinExistence type="predicted"/>
<protein>
    <submittedName>
        <fullName evidence="3">Adenylate/guanylate cyclase domain-containing protein</fullName>
    </submittedName>
</protein>
<dbReference type="PROSITE" id="PS50125">
    <property type="entry name" value="GUANYLATE_CYCLASE_2"/>
    <property type="match status" value="1"/>
</dbReference>
<dbReference type="Pfam" id="PF00211">
    <property type="entry name" value="Guanylate_cyc"/>
    <property type="match status" value="1"/>
</dbReference>
<evidence type="ECO:0000259" key="2">
    <source>
        <dbReference type="PROSITE" id="PS50125"/>
    </source>
</evidence>
<name>A0A9Q8YBJ5_ENSAD</name>
<dbReference type="InterPro" id="IPR050697">
    <property type="entry name" value="Adenylyl/Guanylyl_Cyclase_3/4"/>
</dbReference>
<dbReference type="InterPro" id="IPR001054">
    <property type="entry name" value="A/G_cyclase"/>
</dbReference>
<dbReference type="Gene3D" id="3.30.70.1230">
    <property type="entry name" value="Nucleotide cyclase"/>
    <property type="match status" value="1"/>
</dbReference>
<feature type="transmembrane region" description="Helical" evidence="1">
    <location>
        <begin position="21"/>
        <end position="44"/>
    </location>
</feature>
<dbReference type="SMART" id="SM00044">
    <property type="entry name" value="CYCc"/>
    <property type="match status" value="1"/>
</dbReference>
<dbReference type="GO" id="GO:0035556">
    <property type="term" value="P:intracellular signal transduction"/>
    <property type="evidence" value="ECO:0007669"/>
    <property type="project" value="InterPro"/>
</dbReference>
<accession>A0A9Q8YBJ5</accession>
<evidence type="ECO:0000313" key="3">
    <source>
        <dbReference type="EMBL" id="USJ26190.1"/>
    </source>
</evidence>
<dbReference type="RefSeq" id="WP_159415697.1">
    <property type="nucleotide sequence ID" value="NZ_CP030263.1"/>
</dbReference>
<gene>
    <name evidence="3" type="ORF">NE863_19665</name>
</gene>
<dbReference type="AlphaFoldDB" id="A0A9Q8YBJ5"/>
<keyword evidence="1" id="KW-1133">Transmembrane helix</keyword>
<organism evidence="3 4">
    <name type="scientific">Ensifer adhaerens</name>
    <name type="common">Sinorhizobium morelense</name>
    <dbReference type="NCBI Taxonomy" id="106592"/>
    <lineage>
        <taxon>Bacteria</taxon>
        <taxon>Pseudomonadati</taxon>
        <taxon>Pseudomonadota</taxon>
        <taxon>Alphaproteobacteria</taxon>
        <taxon>Hyphomicrobiales</taxon>
        <taxon>Rhizobiaceae</taxon>
        <taxon>Sinorhizobium/Ensifer group</taxon>
        <taxon>Ensifer</taxon>
    </lineage>
</organism>
<feature type="domain" description="Guanylate cyclase" evidence="2">
    <location>
        <begin position="420"/>
        <end position="552"/>
    </location>
</feature>
<dbReference type="Gene3D" id="6.10.340.10">
    <property type="match status" value="1"/>
</dbReference>
<dbReference type="InterPro" id="IPR029787">
    <property type="entry name" value="Nucleotide_cyclase"/>
</dbReference>
<dbReference type="CDD" id="cd07302">
    <property type="entry name" value="CHD"/>
    <property type="match status" value="1"/>
</dbReference>